<keyword evidence="3" id="KW-0288">FMN</keyword>
<dbReference type="Gene3D" id="1.20.140.10">
    <property type="entry name" value="Butyryl-CoA Dehydrogenase, subunit A, domain 3"/>
    <property type="match status" value="1"/>
</dbReference>
<comment type="catalytic activity">
    <reaction evidence="12">
        <text>dibenzothiophene 5-oxide + FMNH2 + O2 = dibenzothiophene 5,5-dioxide + FMN + H2O + H(+)</text>
        <dbReference type="Rhea" id="RHEA:49080"/>
        <dbReference type="ChEBI" id="CHEBI:15377"/>
        <dbReference type="ChEBI" id="CHEBI:15378"/>
        <dbReference type="ChEBI" id="CHEBI:15379"/>
        <dbReference type="ChEBI" id="CHEBI:23683"/>
        <dbReference type="ChEBI" id="CHEBI:57618"/>
        <dbReference type="ChEBI" id="CHEBI:58210"/>
        <dbReference type="ChEBI" id="CHEBI:90356"/>
    </reaction>
</comment>
<dbReference type="Pfam" id="PF02770">
    <property type="entry name" value="Acyl-CoA_dh_M"/>
    <property type="match status" value="1"/>
</dbReference>
<evidence type="ECO:0000256" key="7">
    <source>
        <dbReference type="ARBA" id="ARBA00034307"/>
    </source>
</evidence>
<dbReference type="Gene3D" id="1.10.540.10">
    <property type="entry name" value="Acyl-CoA dehydrogenase/oxidase, N-terminal domain"/>
    <property type="match status" value="1"/>
</dbReference>
<evidence type="ECO:0000256" key="6">
    <source>
        <dbReference type="ARBA" id="ARBA00023033"/>
    </source>
</evidence>
<dbReference type="PANTHER" id="PTHR43884">
    <property type="entry name" value="ACYL-COA DEHYDROGENASE"/>
    <property type="match status" value="1"/>
</dbReference>
<evidence type="ECO:0000256" key="12">
    <source>
        <dbReference type="ARBA" id="ARBA00048445"/>
    </source>
</evidence>
<comment type="caution">
    <text evidence="16">The sequence shown here is derived from an EMBL/GenBank/DDBJ whole genome shotgun (WGS) entry which is preliminary data.</text>
</comment>
<comment type="catalytic activity">
    <reaction evidence="11">
        <text>dibenzothiophene + FMNH2 + O2 = dibenzothiophene 5-oxide + FMN + H2O + H(+)</text>
        <dbReference type="Rhea" id="RHEA:49076"/>
        <dbReference type="ChEBI" id="CHEBI:15377"/>
        <dbReference type="ChEBI" id="CHEBI:15378"/>
        <dbReference type="ChEBI" id="CHEBI:15379"/>
        <dbReference type="ChEBI" id="CHEBI:23681"/>
        <dbReference type="ChEBI" id="CHEBI:23683"/>
        <dbReference type="ChEBI" id="CHEBI:57618"/>
        <dbReference type="ChEBI" id="CHEBI:58210"/>
    </reaction>
</comment>
<dbReference type="SMR" id="A0A5M7BZ47"/>
<evidence type="ECO:0000259" key="14">
    <source>
        <dbReference type="Pfam" id="PF02770"/>
    </source>
</evidence>
<dbReference type="Pfam" id="PF08028">
    <property type="entry name" value="Acyl-CoA_dh_2"/>
    <property type="match status" value="1"/>
</dbReference>
<dbReference type="SUPFAM" id="SSF47203">
    <property type="entry name" value="Acyl-CoA dehydrogenase C-terminal domain-like"/>
    <property type="match status" value="1"/>
</dbReference>
<dbReference type="PANTHER" id="PTHR43884:SF12">
    <property type="entry name" value="ISOVALERYL-COA DEHYDROGENASE, MITOCHONDRIAL-RELATED"/>
    <property type="match status" value="1"/>
</dbReference>
<accession>A0A5M7BZ47</accession>
<evidence type="ECO:0000256" key="8">
    <source>
        <dbReference type="ARBA" id="ARBA00034317"/>
    </source>
</evidence>
<proteinExistence type="inferred from homology"/>
<dbReference type="InterPro" id="IPR046373">
    <property type="entry name" value="Acyl-CoA_Oxase/DH_mid-dom_sf"/>
</dbReference>
<evidence type="ECO:0000313" key="17">
    <source>
        <dbReference type="Proteomes" id="UP000323946"/>
    </source>
</evidence>
<dbReference type="GO" id="GO:0006552">
    <property type="term" value="P:L-leucine catabolic process"/>
    <property type="evidence" value="ECO:0007669"/>
    <property type="project" value="TreeGrafter"/>
</dbReference>
<reference evidence="16 17" key="1">
    <citation type="submission" date="2019-09" db="EMBL/GenBank/DDBJ databases">
        <title>Draft genome sequence of the thermophilic Saccharopolyspora hirsuta VKM Ac-666T.</title>
        <authorList>
            <person name="Lobastova T.G."/>
            <person name="Fokina V."/>
            <person name="Bragin E.Y."/>
            <person name="Shtratnikova V.Y."/>
            <person name="Starodumova I.P."/>
            <person name="Tarlachkov S.V."/>
            <person name="Donova M.V."/>
        </authorList>
    </citation>
    <scope>NUCLEOTIDE SEQUENCE [LARGE SCALE GENOMIC DNA]</scope>
    <source>
        <strain evidence="16 17">VKM Ac-666</strain>
    </source>
</reference>
<dbReference type="InterPro" id="IPR036250">
    <property type="entry name" value="AcylCo_DH-like_C"/>
</dbReference>
<dbReference type="PIRSF" id="PIRSF016578">
    <property type="entry name" value="HsaA"/>
    <property type="match status" value="1"/>
</dbReference>
<dbReference type="OrthoDB" id="571684at2"/>
<feature type="domain" description="Acyl-CoA dehydrogenase C-terminal" evidence="15">
    <location>
        <begin position="231"/>
        <end position="359"/>
    </location>
</feature>
<dbReference type="Gene3D" id="2.40.110.10">
    <property type="entry name" value="Butyryl-CoA Dehydrogenase, subunit A, domain 2"/>
    <property type="match status" value="1"/>
</dbReference>
<dbReference type="AlphaFoldDB" id="A0A5M7BZ47"/>
<evidence type="ECO:0000256" key="10">
    <source>
        <dbReference type="ARBA" id="ARBA00034345"/>
    </source>
</evidence>
<keyword evidence="2" id="KW-0285">Flavoprotein</keyword>
<dbReference type="GO" id="GO:0008470">
    <property type="term" value="F:3-methylbutanoyl-CoA dehydrogenase activity"/>
    <property type="evidence" value="ECO:0007669"/>
    <property type="project" value="TreeGrafter"/>
</dbReference>
<dbReference type="RefSeq" id="WP_150066730.1">
    <property type="nucleotide sequence ID" value="NZ_VWPH01000005.1"/>
</dbReference>
<dbReference type="GO" id="GO:0004497">
    <property type="term" value="F:monooxygenase activity"/>
    <property type="evidence" value="ECO:0007669"/>
    <property type="project" value="UniProtKB-KW"/>
</dbReference>
<keyword evidence="4" id="KW-0547">Nucleotide-binding</keyword>
<feature type="domain" description="Acyl-CoA oxidase/dehydrogenase middle" evidence="14">
    <location>
        <begin position="126"/>
        <end position="205"/>
    </location>
</feature>
<evidence type="ECO:0000256" key="9">
    <source>
        <dbReference type="ARBA" id="ARBA00034328"/>
    </source>
</evidence>
<dbReference type="EC" id="1.14.14.21" evidence="9"/>
<keyword evidence="17" id="KW-1185">Reference proteome</keyword>
<dbReference type="InterPro" id="IPR006091">
    <property type="entry name" value="Acyl-CoA_Oxase/DH_mid-dom"/>
</dbReference>
<evidence type="ECO:0000256" key="13">
    <source>
        <dbReference type="ARBA" id="ARBA00049456"/>
    </source>
</evidence>
<dbReference type="InterPro" id="IPR037069">
    <property type="entry name" value="AcylCoA_DH/ox_N_sf"/>
</dbReference>
<comment type="catalytic activity">
    <reaction evidence="13">
        <text>dibenzothiophene + 2 FMNH2 + 2 O2 = dibenzothiophene 5,5-dioxide + 2 FMN + 2 H2O + 2 H(+)</text>
        <dbReference type="Rhea" id="RHEA:49072"/>
        <dbReference type="ChEBI" id="CHEBI:15377"/>
        <dbReference type="ChEBI" id="CHEBI:15378"/>
        <dbReference type="ChEBI" id="CHEBI:15379"/>
        <dbReference type="ChEBI" id="CHEBI:23681"/>
        <dbReference type="ChEBI" id="CHEBI:57618"/>
        <dbReference type="ChEBI" id="CHEBI:58210"/>
        <dbReference type="ChEBI" id="CHEBI:90356"/>
        <dbReference type="EC" id="1.14.14.21"/>
    </reaction>
</comment>
<evidence type="ECO:0000259" key="15">
    <source>
        <dbReference type="Pfam" id="PF08028"/>
    </source>
</evidence>
<gene>
    <name evidence="16" type="ORF">F1721_12165</name>
</gene>
<evidence type="ECO:0000256" key="11">
    <source>
        <dbReference type="ARBA" id="ARBA00047859"/>
    </source>
</evidence>
<evidence type="ECO:0000256" key="3">
    <source>
        <dbReference type="ARBA" id="ARBA00022643"/>
    </source>
</evidence>
<dbReference type="GO" id="GO:0005737">
    <property type="term" value="C:cytoplasm"/>
    <property type="evidence" value="ECO:0007669"/>
    <property type="project" value="UniProtKB-SubCell"/>
</dbReference>
<comment type="subcellular location">
    <subcellularLocation>
        <location evidence="1">Cytoplasm</location>
    </subcellularLocation>
</comment>
<sequence>MPTDNPDLAARFRPVFERIADGAVDRERQRRLPHEEVGWLRAAGFGAVRVPQRLGGAGAGLDELFGLLVELGEADSNLPQALRPHVLFVEEQLRQPPSDERDEWLRLAAGGALVGNAISERDPHEVGRLNTRLSERDGRLVLNGTKYYSTGSLFADWLTVRAERAPGELVVARVPADSAGLVQRDDWDGFGQRTTASGTVEFTDVEVDPAHVVPWDRGPGLHTALAQLVLLASLVGVARAAARDATEFVQQRRRSYSHASAPLPKDDPLVQQVVGKVHSAAFAAQATLEAAVASVQRAQQDEGEVITAEDDVSKAQVAIADVVLRATSELFEVGGSSLVSEARRLDRHWRNARTLTAHNPLIYKARAVGDHAINDALPVFGWTTGAPA</sequence>
<comment type="pathway">
    <text evidence="7">Sulfur metabolism; dibenzothiophene degradation.</text>
</comment>
<evidence type="ECO:0000256" key="4">
    <source>
        <dbReference type="ARBA" id="ARBA00022741"/>
    </source>
</evidence>
<evidence type="ECO:0000256" key="5">
    <source>
        <dbReference type="ARBA" id="ARBA00023002"/>
    </source>
</evidence>
<name>A0A5M7BZ47_SACHI</name>
<evidence type="ECO:0000313" key="16">
    <source>
        <dbReference type="EMBL" id="KAA5834430.1"/>
    </source>
</evidence>
<keyword evidence="6" id="KW-0503">Monooxygenase</keyword>
<dbReference type="SUPFAM" id="SSF56645">
    <property type="entry name" value="Acyl-CoA dehydrogenase NM domain-like"/>
    <property type="match status" value="1"/>
</dbReference>
<evidence type="ECO:0000256" key="2">
    <source>
        <dbReference type="ARBA" id="ARBA00022630"/>
    </source>
</evidence>
<dbReference type="GO" id="GO:0050660">
    <property type="term" value="F:flavin adenine dinucleotide binding"/>
    <property type="evidence" value="ECO:0007669"/>
    <property type="project" value="InterPro"/>
</dbReference>
<keyword evidence="5" id="KW-0560">Oxidoreductase</keyword>
<dbReference type="EMBL" id="VWPH01000005">
    <property type="protein sequence ID" value="KAA5834430.1"/>
    <property type="molecule type" value="Genomic_DNA"/>
</dbReference>
<dbReference type="InterPro" id="IPR009100">
    <property type="entry name" value="AcylCoA_DH/oxidase_NM_dom_sf"/>
</dbReference>
<dbReference type="InterPro" id="IPR013107">
    <property type="entry name" value="Acyl-CoA_DH_C"/>
</dbReference>
<dbReference type="Proteomes" id="UP000323946">
    <property type="component" value="Unassembled WGS sequence"/>
</dbReference>
<evidence type="ECO:0000256" key="1">
    <source>
        <dbReference type="ARBA" id="ARBA00004496"/>
    </source>
</evidence>
<comment type="similarity">
    <text evidence="8">Belongs to the DszC flavin monooxygenase family.</text>
</comment>
<organism evidence="16 17">
    <name type="scientific">Saccharopolyspora hirsuta</name>
    <dbReference type="NCBI Taxonomy" id="1837"/>
    <lineage>
        <taxon>Bacteria</taxon>
        <taxon>Bacillati</taxon>
        <taxon>Actinomycetota</taxon>
        <taxon>Actinomycetes</taxon>
        <taxon>Pseudonocardiales</taxon>
        <taxon>Pseudonocardiaceae</taxon>
        <taxon>Saccharopolyspora</taxon>
    </lineage>
</organism>
<protein>
    <recommendedName>
        <fullName evidence="10">Dibenzothiophene monooxygenase</fullName>
        <ecNumber evidence="9">1.14.14.21</ecNumber>
    </recommendedName>
</protein>